<dbReference type="Gene3D" id="1.10.630.10">
    <property type="entry name" value="Cytochrome P450"/>
    <property type="match status" value="1"/>
</dbReference>
<dbReference type="GO" id="GO:0005506">
    <property type="term" value="F:iron ion binding"/>
    <property type="evidence" value="ECO:0007669"/>
    <property type="project" value="InterPro"/>
</dbReference>
<evidence type="ECO:0000313" key="5">
    <source>
        <dbReference type="Proteomes" id="UP001178461"/>
    </source>
</evidence>
<accession>A0AA35QQI4</accession>
<dbReference type="InterPro" id="IPR036396">
    <property type="entry name" value="Cyt_P450_sf"/>
</dbReference>
<dbReference type="GO" id="GO:0016705">
    <property type="term" value="F:oxidoreductase activity, acting on paired donors, with incorporation or reduction of molecular oxygen"/>
    <property type="evidence" value="ECO:0007669"/>
    <property type="project" value="InterPro"/>
</dbReference>
<organism evidence="4 5">
    <name type="scientific">Podarcis lilfordi</name>
    <name type="common">Lilford's wall lizard</name>
    <dbReference type="NCBI Taxonomy" id="74358"/>
    <lineage>
        <taxon>Eukaryota</taxon>
        <taxon>Metazoa</taxon>
        <taxon>Chordata</taxon>
        <taxon>Craniata</taxon>
        <taxon>Vertebrata</taxon>
        <taxon>Euteleostomi</taxon>
        <taxon>Lepidosauria</taxon>
        <taxon>Squamata</taxon>
        <taxon>Bifurcata</taxon>
        <taxon>Unidentata</taxon>
        <taxon>Episquamata</taxon>
        <taxon>Laterata</taxon>
        <taxon>Lacertibaenia</taxon>
        <taxon>Lacertidae</taxon>
        <taxon>Podarcis</taxon>
    </lineage>
</organism>
<protein>
    <submittedName>
        <fullName evidence="4">Cytochrome P450 4B1-like isoform X1</fullName>
    </submittedName>
</protein>
<keyword evidence="3" id="KW-0349">Heme</keyword>
<keyword evidence="3" id="KW-0479">Metal-binding</keyword>
<comment type="caution">
    <text evidence="4">The sequence shown here is derived from an EMBL/GenBank/DDBJ whole genome shotgun (WGS) entry which is preliminary data.</text>
</comment>
<evidence type="ECO:0000256" key="3">
    <source>
        <dbReference type="PIRSR" id="PIRSR602401-1"/>
    </source>
</evidence>
<feature type="non-terminal residue" evidence="4">
    <location>
        <position position="68"/>
    </location>
</feature>
<keyword evidence="2 3" id="KW-0408">Iron</keyword>
<dbReference type="InterPro" id="IPR050196">
    <property type="entry name" value="Cytochrome_P450_Monoox"/>
</dbReference>
<dbReference type="PRINTS" id="PR00463">
    <property type="entry name" value="EP450I"/>
</dbReference>
<gene>
    <name evidence="4" type="ORF">PODLI_1B003722</name>
</gene>
<dbReference type="InterPro" id="IPR001128">
    <property type="entry name" value="Cyt_P450"/>
</dbReference>
<dbReference type="Proteomes" id="UP001178461">
    <property type="component" value="Unassembled WGS sequence"/>
</dbReference>
<dbReference type="SUPFAM" id="SSF48264">
    <property type="entry name" value="Cytochrome P450"/>
    <property type="match status" value="1"/>
</dbReference>
<dbReference type="PANTHER" id="PTHR24291:SF201">
    <property type="entry name" value="CYTOCHROME P450, FAMILY 4, SUBFAMILY B, POLYPEPTIDE 7"/>
    <property type="match status" value="1"/>
</dbReference>
<dbReference type="GO" id="GO:0020037">
    <property type="term" value="F:heme binding"/>
    <property type="evidence" value="ECO:0007669"/>
    <property type="project" value="InterPro"/>
</dbReference>
<feature type="binding site" description="axial binding residue" evidence="3">
    <location>
        <position position="30"/>
    </location>
    <ligand>
        <name>heme</name>
        <dbReference type="ChEBI" id="CHEBI:30413"/>
    </ligand>
    <ligandPart>
        <name>Fe</name>
        <dbReference type="ChEBI" id="CHEBI:18248"/>
    </ligandPart>
</feature>
<comment type="similarity">
    <text evidence="1">Belongs to the cytochrome P450 family.</text>
</comment>
<dbReference type="AlphaFoldDB" id="A0AA35QQI4"/>
<sequence>VFDPNRFSSEKSSQRHSHAFVPFAAGPRNCIGQQFAMNEMKVALAQILLRFEILPDPAKPPVPIPRLS</sequence>
<dbReference type="PANTHER" id="PTHR24291">
    <property type="entry name" value="CYTOCHROME P450 FAMILY 4"/>
    <property type="match status" value="1"/>
</dbReference>
<dbReference type="GO" id="GO:0004497">
    <property type="term" value="F:monooxygenase activity"/>
    <property type="evidence" value="ECO:0007669"/>
    <property type="project" value="InterPro"/>
</dbReference>
<comment type="cofactor">
    <cofactor evidence="3">
        <name>heme</name>
        <dbReference type="ChEBI" id="CHEBI:30413"/>
    </cofactor>
</comment>
<dbReference type="InterPro" id="IPR002401">
    <property type="entry name" value="Cyt_P450_E_grp-I"/>
</dbReference>
<evidence type="ECO:0000256" key="1">
    <source>
        <dbReference type="ARBA" id="ARBA00010617"/>
    </source>
</evidence>
<evidence type="ECO:0000256" key="2">
    <source>
        <dbReference type="ARBA" id="ARBA00023004"/>
    </source>
</evidence>
<reference evidence="4" key="1">
    <citation type="submission" date="2022-12" db="EMBL/GenBank/DDBJ databases">
        <authorList>
            <person name="Alioto T."/>
            <person name="Alioto T."/>
            <person name="Gomez Garrido J."/>
        </authorList>
    </citation>
    <scope>NUCLEOTIDE SEQUENCE</scope>
</reference>
<proteinExistence type="inferred from homology"/>
<dbReference type="EMBL" id="CANTUW010000195">
    <property type="protein sequence ID" value="CAI7935261.1"/>
    <property type="molecule type" value="Genomic_DNA"/>
</dbReference>
<name>A0AA35QQI4_9SAUR</name>
<dbReference type="Pfam" id="PF00067">
    <property type="entry name" value="p450"/>
    <property type="match status" value="1"/>
</dbReference>
<evidence type="ECO:0000313" key="4">
    <source>
        <dbReference type="EMBL" id="CAI7935261.1"/>
    </source>
</evidence>
<keyword evidence="5" id="KW-1185">Reference proteome</keyword>